<gene>
    <name evidence="2" type="ORF">F511_38023</name>
</gene>
<feature type="region of interest" description="Disordered" evidence="1">
    <location>
        <begin position="27"/>
        <end position="52"/>
    </location>
</feature>
<organism evidence="2 3">
    <name type="scientific">Dorcoceras hygrometricum</name>
    <dbReference type="NCBI Taxonomy" id="472368"/>
    <lineage>
        <taxon>Eukaryota</taxon>
        <taxon>Viridiplantae</taxon>
        <taxon>Streptophyta</taxon>
        <taxon>Embryophyta</taxon>
        <taxon>Tracheophyta</taxon>
        <taxon>Spermatophyta</taxon>
        <taxon>Magnoliopsida</taxon>
        <taxon>eudicotyledons</taxon>
        <taxon>Gunneridae</taxon>
        <taxon>Pentapetalae</taxon>
        <taxon>asterids</taxon>
        <taxon>lamiids</taxon>
        <taxon>Lamiales</taxon>
        <taxon>Gesneriaceae</taxon>
        <taxon>Didymocarpoideae</taxon>
        <taxon>Trichosporeae</taxon>
        <taxon>Loxocarpinae</taxon>
        <taxon>Dorcoceras</taxon>
    </lineage>
</organism>
<keyword evidence="2" id="KW-0131">Cell cycle</keyword>
<dbReference type="AlphaFoldDB" id="A0A2Z7BX29"/>
<dbReference type="GO" id="GO:0051301">
    <property type="term" value="P:cell division"/>
    <property type="evidence" value="ECO:0007669"/>
    <property type="project" value="UniProtKB-KW"/>
</dbReference>
<evidence type="ECO:0000256" key="1">
    <source>
        <dbReference type="SAM" id="MobiDB-lite"/>
    </source>
</evidence>
<proteinExistence type="predicted"/>
<sequence>MIGNNAEKCLQEEHTESTNMRRRNFAKRNLPPPTVKCRFPRETGRSQAPRRQQDGIRICHRFTNSGIRAFGSDPSIQLLPELHLTLEFQIEQHKKNLKKPATAPPCMAAPPPPRAYARTVPARCRAQPRLAADVPRMIARMVACWLPRFCALVAQSPRRWTGDVARGRASRMARRFAAAARDLLAADAAVLPPSGESPASLRRLVFPSRFFSGLSRTAHEFFWSIFDIGPILVD</sequence>
<accession>A0A2Z7BX29</accession>
<keyword evidence="3" id="KW-1185">Reference proteome</keyword>
<evidence type="ECO:0000313" key="3">
    <source>
        <dbReference type="Proteomes" id="UP000250235"/>
    </source>
</evidence>
<dbReference type="EMBL" id="KV001354">
    <property type="protein sequence ID" value="KZV39019.1"/>
    <property type="molecule type" value="Genomic_DNA"/>
</dbReference>
<keyword evidence="2" id="KW-0132">Cell division</keyword>
<protein>
    <submittedName>
        <fullName evidence="2">Cell division cycle 5-like protein</fullName>
    </submittedName>
</protein>
<reference evidence="2 3" key="1">
    <citation type="journal article" date="2015" name="Proc. Natl. Acad. Sci. U.S.A.">
        <title>The resurrection genome of Boea hygrometrica: A blueprint for survival of dehydration.</title>
        <authorList>
            <person name="Xiao L."/>
            <person name="Yang G."/>
            <person name="Zhang L."/>
            <person name="Yang X."/>
            <person name="Zhao S."/>
            <person name="Ji Z."/>
            <person name="Zhou Q."/>
            <person name="Hu M."/>
            <person name="Wang Y."/>
            <person name="Chen M."/>
            <person name="Xu Y."/>
            <person name="Jin H."/>
            <person name="Xiao X."/>
            <person name="Hu G."/>
            <person name="Bao F."/>
            <person name="Hu Y."/>
            <person name="Wan P."/>
            <person name="Li L."/>
            <person name="Deng X."/>
            <person name="Kuang T."/>
            <person name="Xiang C."/>
            <person name="Zhu J.K."/>
            <person name="Oliver M.J."/>
            <person name="He Y."/>
        </authorList>
    </citation>
    <scope>NUCLEOTIDE SEQUENCE [LARGE SCALE GENOMIC DNA]</scope>
    <source>
        <strain evidence="3">cv. XS01</strain>
    </source>
</reference>
<dbReference type="Proteomes" id="UP000250235">
    <property type="component" value="Unassembled WGS sequence"/>
</dbReference>
<evidence type="ECO:0000313" key="2">
    <source>
        <dbReference type="EMBL" id="KZV39019.1"/>
    </source>
</evidence>
<name>A0A2Z7BX29_9LAMI</name>